<gene>
    <name evidence="2" type="ORF">F3087_08115</name>
</gene>
<dbReference type="OrthoDB" id="3531194at2"/>
<organism evidence="2 3">
    <name type="scientific">Nocardia colli</name>
    <dbReference type="NCBI Taxonomy" id="2545717"/>
    <lineage>
        <taxon>Bacteria</taxon>
        <taxon>Bacillati</taxon>
        <taxon>Actinomycetota</taxon>
        <taxon>Actinomycetes</taxon>
        <taxon>Mycobacteriales</taxon>
        <taxon>Nocardiaceae</taxon>
        <taxon>Nocardia</taxon>
    </lineage>
</organism>
<dbReference type="PANTHER" id="PTHR35525:SF3">
    <property type="entry name" value="BLL6575 PROTEIN"/>
    <property type="match status" value="1"/>
</dbReference>
<reference evidence="2 3" key="1">
    <citation type="submission" date="2019-09" db="EMBL/GenBank/DDBJ databases">
        <authorList>
            <person name="Wang X."/>
        </authorList>
    </citation>
    <scope>NUCLEOTIDE SEQUENCE [LARGE SCALE GENOMIC DNA]</scope>
    <source>
        <strain evidence="2 3">CICC 11023</strain>
    </source>
</reference>
<dbReference type="EMBL" id="VXLC01000003">
    <property type="protein sequence ID" value="KAA8888956.1"/>
    <property type="molecule type" value="Genomic_DNA"/>
</dbReference>
<dbReference type="InterPro" id="IPR010852">
    <property type="entry name" value="ABATE"/>
</dbReference>
<protein>
    <submittedName>
        <fullName evidence="2">CGNR zinc finger domain-containing protein</fullName>
    </submittedName>
</protein>
<evidence type="ECO:0000259" key="1">
    <source>
        <dbReference type="Pfam" id="PF11706"/>
    </source>
</evidence>
<dbReference type="Gene3D" id="1.10.3300.10">
    <property type="entry name" value="Jann2411-like domain"/>
    <property type="match status" value="1"/>
</dbReference>
<comment type="caution">
    <text evidence="2">The sequence shown here is derived from an EMBL/GenBank/DDBJ whole genome shotgun (WGS) entry which is preliminary data.</text>
</comment>
<keyword evidence="3" id="KW-1185">Reference proteome</keyword>
<dbReference type="RefSeq" id="WP_150401231.1">
    <property type="nucleotide sequence ID" value="NZ_VXLC01000003.1"/>
</dbReference>
<dbReference type="InterPro" id="IPR021005">
    <property type="entry name" value="Znf_CGNR"/>
</dbReference>
<dbReference type="InterPro" id="IPR023286">
    <property type="entry name" value="ABATE_dom_sf"/>
</dbReference>
<feature type="domain" description="Zinc finger CGNR" evidence="1">
    <location>
        <begin position="144"/>
        <end position="186"/>
    </location>
</feature>
<dbReference type="PANTHER" id="PTHR35525">
    <property type="entry name" value="BLL6575 PROTEIN"/>
    <property type="match status" value="1"/>
</dbReference>
<name>A0A5N0EJ21_9NOCA</name>
<dbReference type="Pfam" id="PF11706">
    <property type="entry name" value="zf-CGNR"/>
    <property type="match status" value="1"/>
</dbReference>
<evidence type="ECO:0000313" key="2">
    <source>
        <dbReference type="EMBL" id="KAA8888956.1"/>
    </source>
</evidence>
<accession>A0A5N0EJ21</accession>
<dbReference type="SUPFAM" id="SSF160904">
    <property type="entry name" value="Jann2411-like"/>
    <property type="match status" value="1"/>
</dbReference>
<proteinExistence type="predicted"/>
<dbReference type="AlphaFoldDB" id="A0A5N0EJ21"/>
<evidence type="ECO:0000313" key="3">
    <source>
        <dbReference type="Proteomes" id="UP000323876"/>
    </source>
</evidence>
<dbReference type="Pfam" id="PF07336">
    <property type="entry name" value="ABATE"/>
    <property type="match status" value="1"/>
</dbReference>
<sequence>MHLDSHTLAVVRDGVELVNVTVPGERRGRPYPPAADEAELLDRLNTVVSAYGYLVQPADTDGMARAAGQLREVFDAVADADMDRAATQINAMITEYGARPTLIRHGTRPWHLHFHAPDAALVDGIAAASAVGLAFVLGSEHADRIGVCSADNCDRVYLDTSRNGTKRFCSTACQNRSKTAAFRARRASST</sequence>
<dbReference type="Proteomes" id="UP000323876">
    <property type="component" value="Unassembled WGS sequence"/>
</dbReference>